<sequence>MKTQGMLNNLNYSRAQTWIIPWQYEVADEYIYGRMLANGTNVRVLKWTSDEKTWVPRPWSSARRIVSMSLLLSQKTMLPQLQYVDMACLDESTSQDVLEMCSEYCVKLQRLTVSPKQVQDYVKKMKETKTMRGSIREMTVSNDVLPAHRYQRQYGLESRRQLFLLMDTHTLSRMGIGHHLQVLEFKRVRFNFVGTCEAIYSTMKQLTRLKLLWCVVEEHISKNRTLKDTLQFISSKPIFTDSLSIPFFFKKKNKKINK</sequence>
<name>X6MFW4_RETFI</name>
<reference evidence="1 2" key="1">
    <citation type="journal article" date="2013" name="Curr. Biol.">
        <title>The Genome of the Foraminiferan Reticulomyxa filosa.</title>
        <authorList>
            <person name="Glockner G."/>
            <person name="Hulsmann N."/>
            <person name="Schleicher M."/>
            <person name="Noegel A.A."/>
            <person name="Eichinger L."/>
            <person name="Gallinger C."/>
            <person name="Pawlowski J."/>
            <person name="Sierra R."/>
            <person name="Euteneuer U."/>
            <person name="Pillet L."/>
            <person name="Moustafa A."/>
            <person name="Platzer M."/>
            <person name="Groth M."/>
            <person name="Szafranski K."/>
            <person name="Schliwa M."/>
        </authorList>
    </citation>
    <scope>NUCLEOTIDE SEQUENCE [LARGE SCALE GENOMIC DNA]</scope>
</reference>
<organism evidence="1 2">
    <name type="scientific">Reticulomyxa filosa</name>
    <dbReference type="NCBI Taxonomy" id="46433"/>
    <lineage>
        <taxon>Eukaryota</taxon>
        <taxon>Sar</taxon>
        <taxon>Rhizaria</taxon>
        <taxon>Retaria</taxon>
        <taxon>Foraminifera</taxon>
        <taxon>Monothalamids</taxon>
        <taxon>Reticulomyxidae</taxon>
        <taxon>Reticulomyxa</taxon>
    </lineage>
</organism>
<dbReference type="EMBL" id="ASPP01021895">
    <property type="protein sequence ID" value="ETO11915.1"/>
    <property type="molecule type" value="Genomic_DNA"/>
</dbReference>
<protein>
    <submittedName>
        <fullName evidence="1">Uncharacterized protein</fullName>
    </submittedName>
</protein>
<gene>
    <name evidence="1" type="ORF">RFI_25464</name>
</gene>
<proteinExistence type="predicted"/>
<evidence type="ECO:0000313" key="2">
    <source>
        <dbReference type="Proteomes" id="UP000023152"/>
    </source>
</evidence>
<comment type="caution">
    <text evidence="1">The sequence shown here is derived from an EMBL/GenBank/DDBJ whole genome shotgun (WGS) entry which is preliminary data.</text>
</comment>
<dbReference type="AlphaFoldDB" id="X6MFW4"/>
<dbReference type="SUPFAM" id="SSF52047">
    <property type="entry name" value="RNI-like"/>
    <property type="match status" value="1"/>
</dbReference>
<keyword evidence="2" id="KW-1185">Reference proteome</keyword>
<evidence type="ECO:0000313" key="1">
    <source>
        <dbReference type="EMBL" id="ETO11915.1"/>
    </source>
</evidence>
<dbReference type="Proteomes" id="UP000023152">
    <property type="component" value="Unassembled WGS sequence"/>
</dbReference>
<accession>X6MFW4</accession>